<proteinExistence type="predicted"/>
<evidence type="ECO:0000256" key="1">
    <source>
        <dbReference type="SAM" id="MobiDB-lite"/>
    </source>
</evidence>
<evidence type="ECO:0000313" key="2">
    <source>
        <dbReference type="EMBL" id="CAG9831876.1"/>
    </source>
</evidence>
<organism evidence="2 3">
    <name type="scientific">Diabrotica balteata</name>
    <name type="common">Banded cucumber beetle</name>
    <dbReference type="NCBI Taxonomy" id="107213"/>
    <lineage>
        <taxon>Eukaryota</taxon>
        <taxon>Metazoa</taxon>
        <taxon>Ecdysozoa</taxon>
        <taxon>Arthropoda</taxon>
        <taxon>Hexapoda</taxon>
        <taxon>Insecta</taxon>
        <taxon>Pterygota</taxon>
        <taxon>Neoptera</taxon>
        <taxon>Endopterygota</taxon>
        <taxon>Coleoptera</taxon>
        <taxon>Polyphaga</taxon>
        <taxon>Cucujiformia</taxon>
        <taxon>Chrysomeloidea</taxon>
        <taxon>Chrysomelidae</taxon>
        <taxon>Galerucinae</taxon>
        <taxon>Diabroticina</taxon>
        <taxon>Diabroticites</taxon>
        <taxon>Diabrotica</taxon>
    </lineage>
</organism>
<feature type="compositionally biased region" description="Basic and acidic residues" evidence="1">
    <location>
        <begin position="49"/>
        <end position="63"/>
    </location>
</feature>
<sequence length="180" mass="19689">MSKEKSYDCENCPEQPGFCVECFEIAYINLIATDNDNNKPGTSLLRVDLSPERKAPESTRTEMETPNFGLPTPLADFQAVNTPVASIQVPDVEVAATLAANLQGSKPEVPDTQLADTQPANTHPADTKITSPKKREKKRVAVTENWLSNKAKKLRNSDQAYTSRFTLPGLSDLLVEINAG</sequence>
<dbReference type="Proteomes" id="UP001153709">
    <property type="component" value="Chromosome 3"/>
</dbReference>
<feature type="region of interest" description="Disordered" evidence="1">
    <location>
        <begin position="104"/>
        <end position="139"/>
    </location>
</feature>
<reference evidence="2" key="1">
    <citation type="submission" date="2022-01" db="EMBL/GenBank/DDBJ databases">
        <authorList>
            <person name="King R."/>
        </authorList>
    </citation>
    <scope>NUCLEOTIDE SEQUENCE</scope>
</reference>
<name>A0A9N9T0C2_DIABA</name>
<protein>
    <submittedName>
        <fullName evidence="2">Uncharacterized protein</fullName>
    </submittedName>
</protein>
<keyword evidence="3" id="KW-1185">Reference proteome</keyword>
<feature type="region of interest" description="Disordered" evidence="1">
    <location>
        <begin position="34"/>
        <end position="70"/>
    </location>
</feature>
<dbReference type="AlphaFoldDB" id="A0A9N9T0C2"/>
<evidence type="ECO:0000313" key="3">
    <source>
        <dbReference type="Proteomes" id="UP001153709"/>
    </source>
</evidence>
<gene>
    <name evidence="2" type="ORF">DIABBA_LOCUS5428</name>
</gene>
<accession>A0A9N9T0C2</accession>
<dbReference type="EMBL" id="OU898278">
    <property type="protein sequence ID" value="CAG9831876.1"/>
    <property type="molecule type" value="Genomic_DNA"/>
</dbReference>